<evidence type="ECO:0000256" key="6">
    <source>
        <dbReference type="ARBA" id="ARBA00023141"/>
    </source>
</evidence>
<dbReference type="GO" id="GO:0005524">
    <property type="term" value="F:ATP binding"/>
    <property type="evidence" value="ECO:0007669"/>
    <property type="project" value="UniProtKB-UniRule"/>
</dbReference>
<evidence type="ECO:0000256" key="4">
    <source>
        <dbReference type="ARBA" id="ARBA00022777"/>
    </source>
</evidence>
<comment type="subcellular location">
    <subcellularLocation>
        <location evidence="7">Cytoplasm</location>
    </subcellularLocation>
</comment>
<dbReference type="CDD" id="cd00464">
    <property type="entry name" value="SK"/>
    <property type="match status" value="1"/>
</dbReference>
<dbReference type="EC" id="2.7.1.71" evidence="7"/>
<dbReference type="PANTHER" id="PTHR21087:SF16">
    <property type="entry name" value="SHIKIMATE KINASE 1, CHLOROPLASTIC"/>
    <property type="match status" value="1"/>
</dbReference>
<dbReference type="Pfam" id="PF01202">
    <property type="entry name" value="SKI"/>
    <property type="match status" value="1"/>
</dbReference>
<dbReference type="PRINTS" id="PR01100">
    <property type="entry name" value="SHIKIMTKNASE"/>
</dbReference>
<evidence type="ECO:0000256" key="5">
    <source>
        <dbReference type="ARBA" id="ARBA00022840"/>
    </source>
</evidence>
<dbReference type="GO" id="GO:0005829">
    <property type="term" value="C:cytosol"/>
    <property type="evidence" value="ECO:0007669"/>
    <property type="project" value="TreeGrafter"/>
</dbReference>
<comment type="caution">
    <text evidence="8">The sequence shown here is derived from an EMBL/GenBank/DDBJ whole genome shotgun (WGS) entry which is preliminary data.</text>
</comment>
<name>A0AAE3MCR7_9BACT</name>
<sequence>MVKRVYLIGFMGSGKSTMGRWLSDEMGWTFVDMDHFIENKYHKTITQIFEEKGEDGFREMEARCLREIGDFEKVIVGAGGGTPCYFDNMDVMNATGVTIYIKLTPEVLNDRLKGAKAQRPLVANKSKEELLAFISEKLKEREPFYSKAQVIADGSTWEVTDFVKAIQD</sequence>
<gene>
    <name evidence="7" type="primary">aroK</name>
    <name evidence="8" type="ORF">OM074_05845</name>
</gene>
<dbReference type="RefSeq" id="WP_301198396.1">
    <property type="nucleotide sequence ID" value="NZ_JAPDPI010000008.1"/>
</dbReference>
<evidence type="ECO:0000313" key="8">
    <source>
        <dbReference type="EMBL" id="MCW3805139.1"/>
    </source>
</evidence>
<keyword evidence="1 7" id="KW-0028">Amino-acid biosynthesis</keyword>
<keyword evidence="4 7" id="KW-0418">Kinase</keyword>
<organism evidence="8 9">
    <name type="scientific">Plebeiibacterium marinum</name>
    <dbReference type="NCBI Taxonomy" id="2992111"/>
    <lineage>
        <taxon>Bacteria</taxon>
        <taxon>Pseudomonadati</taxon>
        <taxon>Bacteroidota</taxon>
        <taxon>Bacteroidia</taxon>
        <taxon>Marinilabiliales</taxon>
        <taxon>Marinilabiliaceae</taxon>
        <taxon>Plebeiibacterium</taxon>
    </lineage>
</organism>
<comment type="subunit">
    <text evidence="7">Monomer.</text>
</comment>
<dbReference type="InterPro" id="IPR027417">
    <property type="entry name" value="P-loop_NTPase"/>
</dbReference>
<evidence type="ECO:0000256" key="7">
    <source>
        <dbReference type="HAMAP-Rule" id="MF_00109"/>
    </source>
</evidence>
<dbReference type="InterPro" id="IPR031322">
    <property type="entry name" value="Shikimate/glucono_kinase"/>
</dbReference>
<protein>
    <recommendedName>
        <fullName evidence="7">Shikimate kinase</fullName>
        <shortName evidence="7">SK</shortName>
        <ecNumber evidence="7">2.7.1.71</ecNumber>
    </recommendedName>
</protein>
<keyword evidence="7" id="KW-0460">Magnesium</keyword>
<dbReference type="Gene3D" id="3.40.50.300">
    <property type="entry name" value="P-loop containing nucleotide triphosphate hydrolases"/>
    <property type="match status" value="1"/>
</dbReference>
<proteinExistence type="inferred from homology"/>
<comment type="catalytic activity">
    <reaction evidence="7">
        <text>shikimate + ATP = 3-phosphoshikimate + ADP + H(+)</text>
        <dbReference type="Rhea" id="RHEA:13121"/>
        <dbReference type="ChEBI" id="CHEBI:15378"/>
        <dbReference type="ChEBI" id="CHEBI:30616"/>
        <dbReference type="ChEBI" id="CHEBI:36208"/>
        <dbReference type="ChEBI" id="CHEBI:145989"/>
        <dbReference type="ChEBI" id="CHEBI:456216"/>
        <dbReference type="EC" id="2.7.1.71"/>
    </reaction>
</comment>
<dbReference type="GO" id="GO:0009423">
    <property type="term" value="P:chorismate biosynthetic process"/>
    <property type="evidence" value="ECO:0007669"/>
    <property type="project" value="UniProtKB-UniRule"/>
</dbReference>
<keyword evidence="5 7" id="KW-0067">ATP-binding</keyword>
<keyword evidence="2 7" id="KW-0808">Transferase</keyword>
<dbReference type="AlphaFoldDB" id="A0AAE3MCR7"/>
<feature type="binding site" evidence="7">
    <location>
        <begin position="12"/>
        <end position="17"/>
    </location>
    <ligand>
        <name>ATP</name>
        <dbReference type="ChEBI" id="CHEBI:30616"/>
    </ligand>
</feature>
<evidence type="ECO:0000256" key="3">
    <source>
        <dbReference type="ARBA" id="ARBA00022741"/>
    </source>
</evidence>
<evidence type="ECO:0000256" key="2">
    <source>
        <dbReference type="ARBA" id="ARBA00022679"/>
    </source>
</evidence>
<dbReference type="NCBIfam" id="NF010555">
    <property type="entry name" value="PRK13949.1"/>
    <property type="match status" value="1"/>
</dbReference>
<keyword evidence="3 7" id="KW-0547">Nucleotide-binding</keyword>
<dbReference type="InterPro" id="IPR000623">
    <property type="entry name" value="Shikimate_kinase/TSH1"/>
</dbReference>
<comment type="function">
    <text evidence="7">Catalyzes the specific phosphorylation of the 3-hydroxyl group of shikimic acid using ATP as a cosubstrate.</text>
</comment>
<dbReference type="HAMAP" id="MF_00109">
    <property type="entry name" value="Shikimate_kinase"/>
    <property type="match status" value="1"/>
</dbReference>
<evidence type="ECO:0000256" key="1">
    <source>
        <dbReference type="ARBA" id="ARBA00022605"/>
    </source>
</evidence>
<feature type="binding site" evidence="7">
    <location>
        <position position="141"/>
    </location>
    <ligand>
        <name>substrate</name>
    </ligand>
</feature>
<reference evidence="8" key="1">
    <citation type="submission" date="2022-10" db="EMBL/GenBank/DDBJ databases">
        <authorList>
            <person name="Yu W.X."/>
        </authorList>
    </citation>
    <scope>NUCLEOTIDE SEQUENCE</scope>
    <source>
        <strain evidence="8">D04</strain>
    </source>
</reference>
<dbReference type="GO" id="GO:0008652">
    <property type="term" value="P:amino acid biosynthetic process"/>
    <property type="evidence" value="ECO:0007669"/>
    <property type="project" value="UniProtKB-KW"/>
</dbReference>
<dbReference type="SUPFAM" id="SSF52540">
    <property type="entry name" value="P-loop containing nucleoside triphosphate hydrolases"/>
    <property type="match status" value="1"/>
</dbReference>
<dbReference type="Proteomes" id="UP001207408">
    <property type="component" value="Unassembled WGS sequence"/>
</dbReference>
<keyword evidence="6 7" id="KW-0057">Aromatic amino acid biosynthesis</keyword>
<dbReference type="EMBL" id="JAPDPI010000008">
    <property type="protein sequence ID" value="MCW3805139.1"/>
    <property type="molecule type" value="Genomic_DNA"/>
</dbReference>
<accession>A0AAE3MCR7</accession>
<dbReference type="GO" id="GO:0009073">
    <property type="term" value="P:aromatic amino acid family biosynthetic process"/>
    <property type="evidence" value="ECO:0007669"/>
    <property type="project" value="UniProtKB-KW"/>
</dbReference>
<comment type="similarity">
    <text evidence="7">Belongs to the shikimate kinase family.</text>
</comment>
<comment type="pathway">
    <text evidence="7">Metabolic intermediate biosynthesis; chorismate biosynthesis; chorismate from D-erythrose 4-phosphate and phosphoenolpyruvate: step 5/7.</text>
</comment>
<comment type="cofactor">
    <cofactor evidence="7">
        <name>Mg(2+)</name>
        <dbReference type="ChEBI" id="CHEBI:18420"/>
    </cofactor>
    <text evidence="7">Binds 1 Mg(2+) ion per subunit.</text>
</comment>
<feature type="binding site" evidence="7">
    <location>
        <position position="16"/>
    </location>
    <ligand>
        <name>Mg(2+)</name>
        <dbReference type="ChEBI" id="CHEBI:18420"/>
    </ligand>
</feature>
<evidence type="ECO:0000313" key="9">
    <source>
        <dbReference type="Proteomes" id="UP001207408"/>
    </source>
</evidence>
<keyword evidence="7" id="KW-0479">Metal-binding</keyword>
<keyword evidence="9" id="KW-1185">Reference proteome</keyword>
<feature type="binding site" evidence="7">
    <location>
        <position position="80"/>
    </location>
    <ligand>
        <name>substrate</name>
    </ligand>
</feature>
<dbReference type="GO" id="GO:0000287">
    <property type="term" value="F:magnesium ion binding"/>
    <property type="evidence" value="ECO:0007669"/>
    <property type="project" value="UniProtKB-UniRule"/>
</dbReference>
<feature type="binding site" evidence="7">
    <location>
        <position position="58"/>
    </location>
    <ligand>
        <name>substrate</name>
    </ligand>
</feature>
<feature type="binding site" evidence="7">
    <location>
        <position position="119"/>
    </location>
    <ligand>
        <name>ATP</name>
        <dbReference type="ChEBI" id="CHEBI:30616"/>
    </ligand>
</feature>
<dbReference type="GO" id="GO:0004765">
    <property type="term" value="F:shikimate kinase activity"/>
    <property type="evidence" value="ECO:0007669"/>
    <property type="project" value="UniProtKB-UniRule"/>
</dbReference>
<dbReference type="PANTHER" id="PTHR21087">
    <property type="entry name" value="SHIKIMATE KINASE"/>
    <property type="match status" value="1"/>
</dbReference>
<feature type="binding site" evidence="7">
    <location>
        <position position="34"/>
    </location>
    <ligand>
        <name>substrate</name>
    </ligand>
</feature>
<comment type="caution">
    <text evidence="7">Lacks conserved residue(s) required for the propagation of feature annotation.</text>
</comment>
<keyword evidence="7" id="KW-0963">Cytoplasm</keyword>